<dbReference type="EMBL" id="JRKL02012201">
    <property type="protein sequence ID" value="KAF3945555.1"/>
    <property type="molecule type" value="Genomic_DNA"/>
</dbReference>
<sequence>PTEEACRLNAYSRRQMESAKQRIRAAAAAKKKQQETGEETSPCAEQTIGEIKASGLLTLPGLWFV</sequence>
<evidence type="ECO:0000313" key="1">
    <source>
        <dbReference type="EMBL" id="KAF3945555.1"/>
    </source>
</evidence>
<gene>
    <name evidence="1" type="ORF">CMV_028082</name>
</gene>
<organism evidence="1 2">
    <name type="scientific">Castanea mollissima</name>
    <name type="common">Chinese chestnut</name>
    <dbReference type="NCBI Taxonomy" id="60419"/>
    <lineage>
        <taxon>Eukaryota</taxon>
        <taxon>Viridiplantae</taxon>
        <taxon>Streptophyta</taxon>
        <taxon>Embryophyta</taxon>
        <taxon>Tracheophyta</taxon>
        <taxon>Spermatophyta</taxon>
        <taxon>Magnoliopsida</taxon>
        <taxon>eudicotyledons</taxon>
        <taxon>Gunneridae</taxon>
        <taxon>Pentapetalae</taxon>
        <taxon>rosids</taxon>
        <taxon>fabids</taxon>
        <taxon>Fagales</taxon>
        <taxon>Fagaceae</taxon>
        <taxon>Castanea</taxon>
    </lineage>
</organism>
<reference evidence="1" key="1">
    <citation type="submission" date="2020-03" db="EMBL/GenBank/DDBJ databases">
        <title>Castanea mollissima Vanexum genome sequencing.</title>
        <authorList>
            <person name="Staton M."/>
        </authorList>
    </citation>
    <scope>NUCLEOTIDE SEQUENCE</scope>
    <source>
        <tissue evidence="1">Leaf</tissue>
    </source>
</reference>
<comment type="caution">
    <text evidence="1">The sequence shown here is derived from an EMBL/GenBank/DDBJ whole genome shotgun (WGS) entry which is preliminary data.</text>
</comment>
<protein>
    <submittedName>
        <fullName evidence="1">Uncharacterized protein</fullName>
    </submittedName>
</protein>
<evidence type="ECO:0000313" key="2">
    <source>
        <dbReference type="Proteomes" id="UP000737018"/>
    </source>
</evidence>
<accession>A0A8J4Q5M9</accession>
<feature type="non-terminal residue" evidence="1">
    <location>
        <position position="1"/>
    </location>
</feature>
<keyword evidence="2" id="KW-1185">Reference proteome</keyword>
<dbReference type="Proteomes" id="UP000737018">
    <property type="component" value="Unassembled WGS sequence"/>
</dbReference>
<proteinExistence type="predicted"/>
<name>A0A8J4Q5M9_9ROSI</name>
<dbReference type="AlphaFoldDB" id="A0A8J4Q5M9"/>